<dbReference type="Proteomes" id="UP000790709">
    <property type="component" value="Unassembled WGS sequence"/>
</dbReference>
<accession>A0ACB8AWP5</accession>
<sequence length="250" mass="26129">MSSSRPDGRSPAAIREINIAYDGLSAVDGSTRFSFGPSCTALASVSGPIAARLTAENPARATVEVHVRPLSSVPGTHERSVAAVLRGIIERECALNQNPRTLVQVVVQALSADVAGGSLVAAQINACTLALMNAGSVPMRGVVCAVGVGRVRNGGEVRMILDPSEEEAASMEGGGCFAFIFATGLSHASNNDMPSSDVVWTNYHTTPGTTFDESELVQAKELARQGAVVVWESMKKSLGDEEEDGVKMEI</sequence>
<evidence type="ECO:0000313" key="1">
    <source>
        <dbReference type="EMBL" id="KAH7917815.1"/>
    </source>
</evidence>
<proteinExistence type="predicted"/>
<gene>
    <name evidence="1" type="ORF">BV22DRAFT_1100822</name>
</gene>
<dbReference type="EMBL" id="MU266928">
    <property type="protein sequence ID" value="KAH7917815.1"/>
    <property type="molecule type" value="Genomic_DNA"/>
</dbReference>
<protein>
    <submittedName>
        <fullName evidence="1">Ribosomal protein S5 domain 2-like protein</fullName>
    </submittedName>
</protein>
<organism evidence="1 2">
    <name type="scientific">Leucogyrophana mollusca</name>
    <dbReference type="NCBI Taxonomy" id="85980"/>
    <lineage>
        <taxon>Eukaryota</taxon>
        <taxon>Fungi</taxon>
        <taxon>Dikarya</taxon>
        <taxon>Basidiomycota</taxon>
        <taxon>Agaricomycotina</taxon>
        <taxon>Agaricomycetes</taxon>
        <taxon>Agaricomycetidae</taxon>
        <taxon>Boletales</taxon>
        <taxon>Boletales incertae sedis</taxon>
        <taxon>Leucogyrophana</taxon>
    </lineage>
</organism>
<keyword evidence="2" id="KW-1185">Reference proteome</keyword>
<comment type="caution">
    <text evidence="1">The sequence shown here is derived from an EMBL/GenBank/DDBJ whole genome shotgun (WGS) entry which is preliminary data.</text>
</comment>
<name>A0ACB8AWP5_9AGAM</name>
<reference evidence="1" key="1">
    <citation type="journal article" date="2021" name="New Phytol.">
        <title>Evolutionary innovations through gain and loss of genes in the ectomycorrhizal Boletales.</title>
        <authorList>
            <person name="Wu G."/>
            <person name="Miyauchi S."/>
            <person name="Morin E."/>
            <person name="Kuo A."/>
            <person name="Drula E."/>
            <person name="Varga T."/>
            <person name="Kohler A."/>
            <person name="Feng B."/>
            <person name="Cao Y."/>
            <person name="Lipzen A."/>
            <person name="Daum C."/>
            <person name="Hundley H."/>
            <person name="Pangilinan J."/>
            <person name="Johnson J."/>
            <person name="Barry K."/>
            <person name="LaButti K."/>
            <person name="Ng V."/>
            <person name="Ahrendt S."/>
            <person name="Min B."/>
            <person name="Choi I.G."/>
            <person name="Park H."/>
            <person name="Plett J.M."/>
            <person name="Magnuson J."/>
            <person name="Spatafora J.W."/>
            <person name="Nagy L.G."/>
            <person name="Henrissat B."/>
            <person name="Grigoriev I.V."/>
            <person name="Yang Z.L."/>
            <person name="Xu J."/>
            <person name="Martin F.M."/>
        </authorList>
    </citation>
    <scope>NUCLEOTIDE SEQUENCE</scope>
    <source>
        <strain evidence="1">KUC20120723A-06</strain>
    </source>
</reference>
<evidence type="ECO:0000313" key="2">
    <source>
        <dbReference type="Proteomes" id="UP000790709"/>
    </source>
</evidence>